<organism evidence="1">
    <name type="scientific">Arundo donax</name>
    <name type="common">Giant reed</name>
    <name type="synonym">Donax arundinaceus</name>
    <dbReference type="NCBI Taxonomy" id="35708"/>
    <lineage>
        <taxon>Eukaryota</taxon>
        <taxon>Viridiplantae</taxon>
        <taxon>Streptophyta</taxon>
        <taxon>Embryophyta</taxon>
        <taxon>Tracheophyta</taxon>
        <taxon>Spermatophyta</taxon>
        <taxon>Magnoliopsida</taxon>
        <taxon>Liliopsida</taxon>
        <taxon>Poales</taxon>
        <taxon>Poaceae</taxon>
        <taxon>PACMAD clade</taxon>
        <taxon>Arundinoideae</taxon>
        <taxon>Arundineae</taxon>
        <taxon>Arundo</taxon>
    </lineage>
</organism>
<dbReference type="AlphaFoldDB" id="A0A0A9BIG4"/>
<proteinExistence type="predicted"/>
<reference evidence="1" key="1">
    <citation type="submission" date="2014-09" db="EMBL/GenBank/DDBJ databases">
        <authorList>
            <person name="Magalhaes I.L.F."/>
            <person name="Oliveira U."/>
            <person name="Santos F.R."/>
            <person name="Vidigal T.H.D.A."/>
            <person name="Brescovit A.D."/>
            <person name="Santos A.J."/>
        </authorList>
    </citation>
    <scope>NUCLEOTIDE SEQUENCE</scope>
    <source>
        <tissue evidence="1">Shoot tissue taken approximately 20 cm above the soil surface</tissue>
    </source>
</reference>
<accession>A0A0A9BIG4</accession>
<protein>
    <submittedName>
        <fullName evidence="1">Uncharacterized protein</fullName>
    </submittedName>
</protein>
<reference evidence="1" key="2">
    <citation type="journal article" date="2015" name="Data Brief">
        <title>Shoot transcriptome of the giant reed, Arundo donax.</title>
        <authorList>
            <person name="Barrero R.A."/>
            <person name="Guerrero F.D."/>
            <person name="Moolhuijzen P."/>
            <person name="Goolsby J.A."/>
            <person name="Tidwell J."/>
            <person name="Bellgard S.E."/>
            <person name="Bellgard M.I."/>
        </authorList>
    </citation>
    <scope>NUCLEOTIDE SEQUENCE</scope>
    <source>
        <tissue evidence="1">Shoot tissue taken approximately 20 cm above the soil surface</tissue>
    </source>
</reference>
<name>A0A0A9BIG4_ARUDO</name>
<dbReference type="EMBL" id="GBRH01236880">
    <property type="protein sequence ID" value="JAD61015.1"/>
    <property type="molecule type" value="Transcribed_RNA"/>
</dbReference>
<evidence type="ECO:0000313" key="1">
    <source>
        <dbReference type="EMBL" id="JAD61015.1"/>
    </source>
</evidence>
<sequence>MVTLSSEMEPVCHTFKRCFL</sequence>